<proteinExistence type="predicted"/>
<accession>A0A814FTZ4</accession>
<dbReference type="InterPro" id="IPR001810">
    <property type="entry name" value="F-box_dom"/>
</dbReference>
<protein>
    <recommendedName>
        <fullName evidence="1">F-box domain-containing protein</fullName>
    </recommendedName>
</protein>
<dbReference type="EMBL" id="CAJNOG010000130">
    <property type="protein sequence ID" value="CAF0985823.1"/>
    <property type="molecule type" value="Genomic_DNA"/>
</dbReference>
<name>A0A814FTZ4_9BILA</name>
<sequence length="511" mass="60748">MESLPNEIVLIIFSYLKTYDIVYAFYFLKHRYANLIEEFRSFSTTIDLINAPVPIFNLYYSLLFQSYHIDTSYVENLKIECRMLNKFILNEINFPQLQSLSIIVRKTDELSILLKYFSFFTKIKQLYIRSDVCCCDRISFEENVKQNLFQTNNTQLQSLTFATPPCYSISLQDIQFEQCLFTNLTLTVRSMNDFCAILSSAIHLRSLRIRVLDANINHQNPLTITTSPTHLEQLLFICLHSISYEIVKNVFKTLKPLKKLSFSLVFDIQSGIIDGHRLRDDIFIHLINLVNIQFEIKSLISMMSNDLIRSFETPFWSRFSPIGFHSYNHIYTLPFPFHHLDLDQSILKRQQTKKSNHCWRFVRDIDLYDRIPYTNEFLIYLRDEFSRLTALTLRWKFDLMISLPSLTTWFCLPTIRRLTIKSTHLQNPEIIKQLILCLPNCNTLDCDYVLIARATCYFRPGHALNEFGKRLRLLLVDELPANWKIEKKKRKNFYFHRFRLFFPNIECPLYN</sequence>
<comment type="caution">
    <text evidence="2">The sequence shown here is derived from an EMBL/GenBank/DDBJ whole genome shotgun (WGS) entry which is preliminary data.</text>
</comment>
<organism evidence="2 3">
    <name type="scientific">Adineta steineri</name>
    <dbReference type="NCBI Taxonomy" id="433720"/>
    <lineage>
        <taxon>Eukaryota</taxon>
        <taxon>Metazoa</taxon>
        <taxon>Spiralia</taxon>
        <taxon>Gnathifera</taxon>
        <taxon>Rotifera</taxon>
        <taxon>Eurotatoria</taxon>
        <taxon>Bdelloidea</taxon>
        <taxon>Adinetida</taxon>
        <taxon>Adinetidae</taxon>
        <taxon>Adineta</taxon>
    </lineage>
</organism>
<evidence type="ECO:0000313" key="2">
    <source>
        <dbReference type="EMBL" id="CAF0985823.1"/>
    </source>
</evidence>
<feature type="domain" description="F-box" evidence="1">
    <location>
        <begin position="1"/>
        <end position="45"/>
    </location>
</feature>
<gene>
    <name evidence="2" type="ORF">JYZ213_LOCUS15183</name>
</gene>
<dbReference type="PROSITE" id="PS50181">
    <property type="entry name" value="FBOX"/>
    <property type="match status" value="1"/>
</dbReference>
<evidence type="ECO:0000259" key="1">
    <source>
        <dbReference type="PROSITE" id="PS50181"/>
    </source>
</evidence>
<dbReference type="Proteomes" id="UP000663845">
    <property type="component" value="Unassembled WGS sequence"/>
</dbReference>
<dbReference type="AlphaFoldDB" id="A0A814FTZ4"/>
<reference evidence="2" key="1">
    <citation type="submission" date="2021-02" db="EMBL/GenBank/DDBJ databases">
        <authorList>
            <person name="Nowell W R."/>
        </authorList>
    </citation>
    <scope>NUCLEOTIDE SEQUENCE</scope>
</reference>
<evidence type="ECO:0000313" key="3">
    <source>
        <dbReference type="Proteomes" id="UP000663845"/>
    </source>
</evidence>